<reference evidence="1" key="2">
    <citation type="submission" date="2015-06" db="UniProtKB">
        <authorList>
            <consortium name="EnsemblMetazoa"/>
        </authorList>
    </citation>
    <scope>IDENTIFICATION</scope>
</reference>
<dbReference type="HOGENOM" id="CLU_3071294_0_0_1"/>
<proteinExistence type="predicted"/>
<organism evidence="1 2">
    <name type="scientific">Tetranychus urticae</name>
    <name type="common">Two-spotted spider mite</name>
    <dbReference type="NCBI Taxonomy" id="32264"/>
    <lineage>
        <taxon>Eukaryota</taxon>
        <taxon>Metazoa</taxon>
        <taxon>Ecdysozoa</taxon>
        <taxon>Arthropoda</taxon>
        <taxon>Chelicerata</taxon>
        <taxon>Arachnida</taxon>
        <taxon>Acari</taxon>
        <taxon>Acariformes</taxon>
        <taxon>Trombidiformes</taxon>
        <taxon>Prostigmata</taxon>
        <taxon>Eleutherengona</taxon>
        <taxon>Raphignathae</taxon>
        <taxon>Tetranychoidea</taxon>
        <taxon>Tetranychidae</taxon>
        <taxon>Tetranychus</taxon>
    </lineage>
</organism>
<protein>
    <submittedName>
        <fullName evidence="1">Uncharacterized protein</fullName>
    </submittedName>
</protein>
<dbReference type="Proteomes" id="UP000015104">
    <property type="component" value="Unassembled WGS sequence"/>
</dbReference>
<dbReference type="AlphaFoldDB" id="T1KQ83"/>
<evidence type="ECO:0000313" key="1">
    <source>
        <dbReference type="EnsemblMetazoa" id="tetur17g03210.1"/>
    </source>
</evidence>
<sequence length="53" mass="6140">MQEMTKNITKQSEEEEFKDPANAIKIDAKLIFIRNKVLSFQFINLDLNKLPSG</sequence>
<evidence type="ECO:0000313" key="2">
    <source>
        <dbReference type="Proteomes" id="UP000015104"/>
    </source>
</evidence>
<accession>T1KQ83</accession>
<keyword evidence="2" id="KW-1185">Reference proteome</keyword>
<dbReference type="EMBL" id="CAEY01000349">
    <property type="status" value="NOT_ANNOTATED_CDS"/>
    <property type="molecule type" value="Genomic_DNA"/>
</dbReference>
<dbReference type="EnsemblMetazoa" id="tetur17g03210.1">
    <property type="protein sequence ID" value="tetur17g03210.1"/>
    <property type="gene ID" value="tetur17g03210"/>
</dbReference>
<name>T1KQ83_TETUR</name>
<reference evidence="2" key="1">
    <citation type="submission" date="2011-08" db="EMBL/GenBank/DDBJ databases">
        <authorList>
            <person name="Rombauts S."/>
        </authorList>
    </citation>
    <scope>NUCLEOTIDE SEQUENCE</scope>
    <source>
        <strain evidence="2">London</strain>
    </source>
</reference>